<keyword evidence="4" id="KW-1185">Reference proteome</keyword>
<comment type="caution">
    <text evidence="3">The sequence shown here is derived from an EMBL/GenBank/DDBJ whole genome shotgun (WGS) entry which is preliminary data.</text>
</comment>
<evidence type="ECO:0000313" key="4">
    <source>
        <dbReference type="Proteomes" id="UP001501469"/>
    </source>
</evidence>
<dbReference type="RefSeq" id="WP_345059585.1">
    <property type="nucleotide sequence ID" value="NZ_BAABDK010000035.1"/>
</dbReference>
<evidence type="ECO:0000256" key="2">
    <source>
        <dbReference type="SAM" id="MobiDB-lite"/>
    </source>
</evidence>
<evidence type="ECO:0000313" key="3">
    <source>
        <dbReference type="EMBL" id="GAA4054802.1"/>
    </source>
</evidence>
<evidence type="ECO:0000256" key="1">
    <source>
        <dbReference type="SAM" id="Coils"/>
    </source>
</evidence>
<accession>A0ABP7UZE4</accession>
<organism evidence="3 4">
    <name type="scientific">Hymenobacter glaciei</name>
    <dbReference type="NCBI Taxonomy" id="877209"/>
    <lineage>
        <taxon>Bacteria</taxon>
        <taxon>Pseudomonadati</taxon>
        <taxon>Bacteroidota</taxon>
        <taxon>Cytophagia</taxon>
        <taxon>Cytophagales</taxon>
        <taxon>Hymenobacteraceae</taxon>
        <taxon>Hymenobacter</taxon>
    </lineage>
</organism>
<proteinExistence type="predicted"/>
<feature type="region of interest" description="Disordered" evidence="2">
    <location>
        <begin position="153"/>
        <end position="184"/>
    </location>
</feature>
<keyword evidence="1" id="KW-0175">Coiled coil</keyword>
<reference evidence="4" key="1">
    <citation type="journal article" date="2019" name="Int. J. Syst. Evol. Microbiol.">
        <title>The Global Catalogue of Microorganisms (GCM) 10K type strain sequencing project: providing services to taxonomists for standard genome sequencing and annotation.</title>
        <authorList>
            <consortium name="The Broad Institute Genomics Platform"/>
            <consortium name="The Broad Institute Genome Sequencing Center for Infectious Disease"/>
            <person name="Wu L."/>
            <person name="Ma J."/>
        </authorList>
    </citation>
    <scope>NUCLEOTIDE SEQUENCE [LARGE SCALE GENOMIC DNA]</scope>
    <source>
        <strain evidence="4">JCM 17225</strain>
    </source>
</reference>
<name>A0ABP7UZE4_9BACT</name>
<dbReference type="EMBL" id="BAABDK010000035">
    <property type="protein sequence ID" value="GAA4054802.1"/>
    <property type="molecule type" value="Genomic_DNA"/>
</dbReference>
<gene>
    <name evidence="3" type="ORF">GCM10022409_47380</name>
</gene>
<sequence length="184" mass="19560">MHTPMQTLTDQLTTAVATQFDPEAVATGYSLKGVAKTLKQLAQQLTKQQAKQEHAARKVTGPTAKTQRKALAAELLTALRPQLGLGTATSTAAPRPITKTVNRLAAKLIKQRGKQAKQAAKAMRKAARQLRKEQTLAPVLQVVRPTSVANALPALATRPNRARRTASNGSLTAGSARKELAATT</sequence>
<protein>
    <submittedName>
        <fullName evidence="3">Uncharacterized protein</fullName>
    </submittedName>
</protein>
<feature type="coiled-coil region" evidence="1">
    <location>
        <begin position="31"/>
        <end position="58"/>
    </location>
</feature>
<dbReference type="Proteomes" id="UP001501469">
    <property type="component" value="Unassembled WGS sequence"/>
</dbReference>